<name>A0A813MDM7_ADIRI</name>
<organism evidence="1 2">
    <name type="scientific">Adineta ricciae</name>
    <name type="common">Rotifer</name>
    <dbReference type="NCBI Taxonomy" id="249248"/>
    <lineage>
        <taxon>Eukaryota</taxon>
        <taxon>Metazoa</taxon>
        <taxon>Spiralia</taxon>
        <taxon>Gnathifera</taxon>
        <taxon>Rotifera</taxon>
        <taxon>Eurotatoria</taxon>
        <taxon>Bdelloidea</taxon>
        <taxon>Adinetida</taxon>
        <taxon>Adinetidae</taxon>
        <taxon>Adineta</taxon>
    </lineage>
</organism>
<dbReference type="Proteomes" id="UP000663852">
    <property type="component" value="Unassembled WGS sequence"/>
</dbReference>
<evidence type="ECO:0000313" key="1">
    <source>
        <dbReference type="EMBL" id="CAF0720068.1"/>
    </source>
</evidence>
<dbReference type="OrthoDB" id="10055795at2759"/>
<gene>
    <name evidence="1" type="ORF">EDS130_LOCUS153</name>
</gene>
<proteinExistence type="predicted"/>
<protein>
    <submittedName>
        <fullName evidence="1">Uncharacterized protein</fullName>
    </submittedName>
</protein>
<accession>A0A813MDM7</accession>
<sequence>MSVLDIGNLFEALSEETSIRPLSVLVCLSFVYFGISWRDIDLFLKAIGGLTAKTCKKWSTDIIEQDFEEFLQDNRGEETSKGKTYFLKTIRSNFERLSMSLNYTYSDSAHQTASYHIKKINKKKFAPLLPVANLTFLKSKKG</sequence>
<dbReference type="AlphaFoldDB" id="A0A813MDM7"/>
<dbReference type="EMBL" id="CAJNOJ010000001">
    <property type="protein sequence ID" value="CAF0720068.1"/>
    <property type="molecule type" value="Genomic_DNA"/>
</dbReference>
<reference evidence="1" key="1">
    <citation type="submission" date="2021-02" db="EMBL/GenBank/DDBJ databases">
        <authorList>
            <person name="Nowell W R."/>
        </authorList>
    </citation>
    <scope>NUCLEOTIDE SEQUENCE</scope>
</reference>
<comment type="caution">
    <text evidence="1">The sequence shown here is derived from an EMBL/GenBank/DDBJ whole genome shotgun (WGS) entry which is preliminary data.</text>
</comment>
<evidence type="ECO:0000313" key="2">
    <source>
        <dbReference type="Proteomes" id="UP000663852"/>
    </source>
</evidence>